<dbReference type="PANTHER" id="PTHR43384">
    <property type="entry name" value="SEPTUM SITE-DETERMINING PROTEIN MIND HOMOLOG, CHLOROPLASTIC-RELATED"/>
    <property type="match status" value="1"/>
</dbReference>
<comment type="caution">
    <text evidence="4">The sequence shown here is derived from an EMBL/GenBank/DDBJ whole genome shotgun (WGS) entry which is preliminary data.</text>
</comment>
<dbReference type="GO" id="GO:0051782">
    <property type="term" value="P:negative regulation of cell division"/>
    <property type="evidence" value="ECO:0007669"/>
    <property type="project" value="TreeGrafter"/>
</dbReference>
<dbReference type="GO" id="GO:0009898">
    <property type="term" value="C:cytoplasmic side of plasma membrane"/>
    <property type="evidence" value="ECO:0007669"/>
    <property type="project" value="TreeGrafter"/>
</dbReference>
<accession>A0A370DKG5</accession>
<evidence type="ECO:0000259" key="3">
    <source>
        <dbReference type="Pfam" id="PF13614"/>
    </source>
</evidence>
<dbReference type="InterPro" id="IPR025669">
    <property type="entry name" value="AAA_dom"/>
</dbReference>
<keyword evidence="1" id="KW-0547">Nucleotide-binding</keyword>
<sequence>MIKSSTEVIAISSGKGGVGKTTLTVNLGIAMAKQGKKVCLFDADTNLANINILLRETPEYNLQHVLSGEKSISDIVIHSNGISFIPGASGVVDFAGLDRSAQTHLLKAFSELEQHYDVVLVDTSAGIHDNVLDFIQMAHQSIILITPEPTSLTDAFSLLRMLRKRKYRKRINVVVNQAVSEFDARKIFKRFSGAVAKYIGYHPAYLGFINRDELVSSAVCSQVPVRVYRPNSISSRCFDRVAEHLVSLLLQQADNGEQLTDVWRAKIAERVQEVISDSSLDVLSETKSSPVLSAQSSVLVNEVPEVKKTRSVEQSSLKYKQDDINRKKQLLNDHKQAILEYIDDANFNKQDISLTLDRFMNAFFKRFKDYPGDIPEQINDLLQLNVLPQPQINNLLSVLMLFYKDNRLRIDRDFNAKFLNQQIEDYVTEYGQYPFDTSQALMQSISLGKISKGALLELSKVLNLVGKREPASKIKITEQVFVTDIEEDRDDLVRQIKGQVEEHAAAPDRNTKSLQDSIHFASKLSE</sequence>
<protein>
    <recommendedName>
        <fullName evidence="3">AAA domain-containing protein</fullName>
    </recommendedName>
</protein>
<organism evidence="4 5">
    <name type="scientific">endosymbiont of Galathealinum brachiosum</name>
    <dbReference type="NCBI Taxonomy" id="2200906"/>
    <lineage>
        <taxon>Bacteria</taxon>
        <taxon>Pseudomonadati</taxon>
        <taxon>Pseudomonadota</taxon>
        <taxon>Gammaproteobacteria</taxon>
        <taxon>sulfur-oxidizing symbionts</taxon>
    </lineage>
</organism>
<keyword evidence="5" id="KW-1185">Reference proteome</keyword>
<name>A0A370DKG5_9GAMM</name>
<proteinExistence type="predicted"/>
<dbReference type="GO" id="GO:0005829">
    <property type="term" value="C:cytosol"/>
    <property type="evidence" value="ECO:0007669"/>
    <property type="project" value="TreeGrafter"/>
</dbReference>
<feature type="domain" description="AAA" evidence="3">
    <location>
        <begin position="7"/>
        <end position="168"/>
    </location>
</feature>
<dbReference type="Pfam" id="PF13614">
    <property type="entry name" value="AAA_31"/>
    <property type="match status" value="1"/>
</dbReference>
<dbReference type="InterPro" id="IPR033875">
    <property type="entry name" value="FlhG"/>
</dbReference>
<dbReference type="GO" id="GO:0016887">
    <property type="term" value="F:ATP hydrolysis activity"/>
    <property type="evidence" value="ECO:0007669"/>
    <property type="project" value="TreeGrafter"/>
</dbReference>
<evidence type="ECO:0000313" key="5">
    <source>
        <dbReference type="Proteomes" id="UP000254266"/>
    </source>
</evidence>
<evidence type="ECO:0000313" key="4">
    <source>
        <dbReference type="EMBL" id="RDH84807.1"/>
    </source>
</evidence>
<dbReference type="InterPro" id="IPR027417">
    <property type="entry name" value="P-loop_NTPase"/>
</dbReference>
<dbReference type="GO" id="GO:0005524">
    <property type="term" value="F:ATP binding"/>
    <property type="evidence" value="ECO:0007669"/>
    <property type="project" value="UniProtKB-KW"/>
</dbReference>
<gene>
    <name evidence="4" type="ORF">DIZ80_04910</name>
</gene>
<keyword evidence="2" id="KW-0067">ATP-binding</keyword>
<evidence type="ECO:0000256" key="2">
    <source>
        <dbReference type="ARBA" id="ARBA00022840"/>
    </source>
</evidence>
<dbReference type="AlphaFoldDB" id="A0A370DKG5"/>
<reference evidence="4 5" key="1">
    <citation type="journal article" date="2018" name="ISME J.">
        <title>Endosymbiont genomes yield clues of tubeworm success.</title>
        <authorList>
            <person name="Li Y."/>
            <person name="Liles M.R."/>
            <person name="Halanych K.M."/>
        </authorList>
    </citation>
    <scope>NUCLEOTIDE SEQUENCE [LARGE SCALE GENOMIC DNA]</scope>
    <source>
        <strain evidence="4">A1464</strain>
    </source>
</reference>
<dbReference type="EMBL" id="QFXC01000007">
    <property type="protein sequence ID" value="RDH84807.1"/>
    <property type="molecule type" value="Genomic_DNA"/>
</dbReference>
<evidence type="ECO:0000256" key="1">
    <source>
        <dbReference type="ARBA" id="ARBA00022741"/>
    </source>
</evidence>
<dbReference type="InterPro" id="IPR050625">
    <property type="entry name" value="ParA/MinD_ATPase"/>
</dbReference>
<dbReference type="Proteomes" id="UP000254266">
    <property type="component" value="Unassembled WGS sequence"/>
</dbReference>
<dbReference type="PANTHER" id="PTHR43384:SF4">
    <property type="entry name" value="CELLULOSE BIOSYNTHESIS PROTEIN BCSQ-RELATED"/>
    <property type="match status" value="1"/>
</dbReference>
<dbReference type="SUPFAM" id="SSF52540">
    <property type="entry name" value="P-loop containing nucleoside triphosphate hydrolases"/>
    <property type="match status" value="1"/>
</dbReference>
<dbReference type="CDD" id="cd02038">
    <property type="entry name" value="FlhG-like"/>
    <property type="match status" value="1"/>
</dbReference>
<dbReference type="Gene3D" id="3.40.50.300">
    <property type="entry name" value="P-loop containing nucleotide triphosphate hydrolases"/>
    <property type="match status" value="1"/>
</dbReference>